<reference evidence="1 2" key="1">
    <citation type="submission" date="2017-04" db="EMBL/GenBank/DDBJ databases">
        <title>Complete Genome Sequence of Lytic Bacteriophage SG1 Infecting Salmonella Gallinarum Isolates.</title>
        <authorList>
            <person name="Kim D."/>
            <person name="Kim Y.J."/>
            <person name="Han B.K."/>
            <person name="Kim H."/>
        </authorList>
    </citation>
    <scope>NUCLEOTIDE SEQUENCE [LARGE SCALE GENOMIC DNA]</scope>
</reference>
<dbReference type="EMBL" id="MF001363">
    <property type="protein sequence ID" value="ASZ77760.1"/>
    <property type="molecule type" value="Genomic_DNA"/>
</dbReference>
<proteinExistence type="predicted"/>
<dbReference type="KEGG" id="vg:54994706"/>
<sequence length="173" mass="19851">MSKYGDVVTGSHIDHPIIALVYCYTNTHGEQWASVEHFFAGDIETPLHEMAMENASSFSNHEICQNCDESANDCECDDSNLVENPDVGATAYHWQFTKSYQFVNGGHGEDEVYKALLELGIVQRFDNELHVYQKALENACYFPKENRALEYERFEQVLRSESELYGDAIIRYM</sequence>
<organism evidence="1 2">
    <name type="scientific">Salmonella phage SH9</name>
    <dbReference type="NCBI Taxonomy" id="2025819"/>
    <lineage>
        <taxon>Viruses</taxon>
        <taxon>Duplodnaviria</taxon>
        <taxon>Heunggongvirae</taxon>
        <taxon>Uroviricota</taxon>
        <taxon>Caudoviricetes</taxon>
        <taxon>Demerecviridae</taxon>
        <taxon>Markadamsvirinae</taxon>
        <taxon>Epseptimavirus</taxon>
        <taxon>Epseptimavirus SH9</taxon>
    </lineage>
</organism>
<keyword evidence="2" id="KW-1185">Reference proteome</keyword>
<accession>A0A249Y0J8</accession>
<name>A0A249Y0J8_9CAUD</name>
<dbReference type="RefSeq" id="YP_009804115.1">
    <property type="nucleotide sequence ID" value="NC_047999.1"/>
</dbReference>
<evidence type="ECO:0000313" key="2">
    <source>
        <dbReference type="Proteomes" id="UP000260537"/>
    </source>
</evidence>
<dbReference type="Proteomes" id="UP000260537">
    <property type="component" value="Segment"/>
</dbReference>
<protein>
    <submittedName>
        <fullName evidence="1">Uncharacterized protein</fullName>
    </submittedName>
</protein>
<dbReference type="GeneID" id="54994706"/>
<evidence type="ECO:0000313" key="1">
    <source>
        <dbReference type="EMBL" id="ASZ77760.1"/>
    </source>
</evidence>